<gene>
    <name evidence="14" type="ORF">HID58_079210</name>
</gene>
<keyword evidence="4 11" id="KW-0812">Transmembrane</keyword>
<keyword evidence="5" id="KW-0276">Fatty acid metabolism</keyword>
<dbReference type="PANTHER" id="PTHR11351">
    <property type="entry name" value="ACYL-COA DESATURASE"/>
    <property type="match status" value="1"/>
</dbReference>
<proteinExistence type="inferred from homology"/>
<dbReference type="InterPro" id="IPR015876">
    <property type="entry name" value="Acyl-CoA_DS"/>
</dbReference>
<sequence>MRTLTVTIVHSLCLLAPFNYKWEALRFGMLTEASSSQNGSNILSLTPLFSLFRGDPMDWVSIHRFHHQFTDTNRDPHSPKEGFLFSHVMWIFDTFYIKYKCGRRNNVMDLKRQWFYRFLRNTIFLHVLMFWTVLYLYGGLPYLTYVGGVATAFGYHVTWLVNSACHIWGSGSWKTKDTSRNVWWLSLFTMGESWHNNHHAFESSARQGLEWWQIDITWYLIRLFEILGLATDVKLPSEFQKQKISWKEIWLKYAAKKMVYLEAKVLSKLPHGSFYNVEYKNLVTEGEDPQPLVETISADEIRPMPPKLSQPSMFSLHDKVDAFDLDAWWFGGITGQEGDTYSVYFPTTNDVCKYPLQRLRRHLEFVNGQWVPSTTRQR</sequence>
<dbReference type="InterPro" id="IPR005804">
    <property type="entry name" value="FA_desaturase_dom"/>
</dbReference>
<comment type="cofactor">
    <cofactor evidence="11">
        <name>Fe(2+)</name>
        <dbReference type="ChEBI" id="CHEBI:29033"/>
    </cofactor>
</comment>
<comment type="pathway">
    <text evidence="2">Lipid metabolism; polyunsaturated fatty acid biosynthesis.</text>
</comment>
<evidence type="ECO:0000256" key="10">
    <source>
        <dbReference type="ARBA" id="ARBA00023136"/>
    </source>
</evidence>
<keyword evidence="11" id="KW-0275">Fatty acid biosynthesis</keyword>
<feature type="transmembrane region" description="Helical" evidence="12">
    <location>
        <begin position="118"/>
        <end position="136"/>
    </location>
</feature>
<evidence type="ECO:0000256" key="3">
    <source>
        <dbReference type="ARBA" id="ARBA00009295"/>
    </source>
</evidence>
<dbReference type="PRINTS" id="PR00075">
    <property type="entry name" value="FACDDSATRASE"/>
</dbReference>
<dbReference type="SMART" id="SM00743">
    <property type="entry name" value="Agenet"/>
    <property type="match status" value="2"/>
</dbReference>
<comment type="similarity">
    <text evidence="3 11">Belongs to the fatty acid desaturase type 1 family.</text>
</comment>
<keyword evidence="6 12" id="KW-1133">Transmembrane helix</keyword>
<dbReference type="Proteomes" id="UP000824890">
    <property type="component" value="Unassembled WGS sequence"/>
</dbReference>
<evidence type="ECO:0000256" key="12">
    <source>
        <dbReference type="SAM" id="Phobius"/>
    </source>
</evidence>
<evidence type="ECO:0000256" key="8">
    <source>
        <dbReference type="ARBA" id="ARBA00023004"/>
    </source>
</evidence>
<evidence type="ECO:0000256" key="11">
    <source>
        <dbReference type="RuleBase" id="RU000581"/>
    </source>
</evidence>
<comment type="subcellular location">
    <subcellularLocation>
        <location evidence="1">Membrane</location>
        <topology evidence="1">Multi-pass membrane protein</topology>
    </subcellularLocation>
</comment>
<organism evidence="14 15">
    <name type="scientific">Brassica napus</name>
    <name type="common">Rape</name>
    <dbReference type="NCBI Taxonomy" id="3708"/>
    <lineage>
        <taxon>Eukaryota</taxon>
        <taxon>Viridiplantae</taxon>
        <taxon>Streptophyta</taxon>
        <taxon>Embryophyta</taxon>
        <taxon>Tracheophyta</taxon>
        <taxon>Spermatophyta</taxon>
        <taxon>Magnoliopsida</taxon>
        <taxon>eudicotyledons</taxon>
        <taxon>Gunneridae</taxon>
        <taxon>Pentapetalae</taxon>
        <taxon>rosids</taxon>
        <taxon>malvids</taxon>
        <taxon>Brassicales</taxon>
        <taxon>Brassicaceae</taxon>
        <taxon>Brassiceae</taxon>
        <taxon>Brassica</taxon>
    </lineage>
</organism>
<evidence type="ECO:0000256" key="2">
    <source>
        <dbReference type="ARBA" id="ARBA00005105"/>
    </source>
</evidence>
<evidence type="ECO:0000313" key="14">
    <source>
        <dbReference type="EMBL" id="KAH0861999.1"/>
    </source>
</evidence>
<keyword evidence="7 11" id="KW-0560">Oxidoreductase</keyword>
<comment type="domain">
    <text evidence="11">The histidine box domains are involved in binding the catalytic metal ions.</text>
</comment>
<dbReference type="CDD" id="cd03505">
    <property type="entry name" value="Delta9-FADS-like"/>
    <property type="match status" value="1"/>
</dbReference>
<keyword evidence="11" id="KW-0444">Lipid biosynthesis</keyword>
<feature type="domain" description="Agenet" evidence="13">
    <location>
        <begin position="244"/>
        <end position="309"/>
    </location>
</feature>
<evidence type="ECO:0000259" key="13">
    <source>
        <dbReference type="SMART" id="SM00743"/>
    </source>
</evidence>
<name>A0ABQ7Y1B6_BRANA</name>
<feature type="domain" description="Agenet" evidence="13">
    <location>
        <begin position="312"/>
        <end position="367"/>
    </location>
</feature>
<evidence type="ECO:0000313" key="15">
    <source>
        <dbReference type="Proteomes" id="UP000824890"/>
    </source>
</evidence>
<evidence type="ECO:0000256" key="7">
    <source>
        <dbReference type="ARBA" id="ARBA00023002"/>
    </source>
</evidence>
<evidence type="ECO:0000256" key="6">
    <source>
        <dbReference type="ARBA" id="ARBA00022989"/>
    </source>
</evidence>
<comment type="caution">
    <text evidence="14">The sequence shown here is derived from an EMBL/GenBank/DDBJ whole genome shotgun (WGS) entry which is preliminary data.</text>
</comment>
<dbReference type="PANTHER" id="PTHR11351:SF66">
    <property type="entry name" value="DELTA-9 DESATURASE-LIKE 4 PROTEIN-RELATED"/>
    <property type="match status" value="1"/>
</dbReference>
<evidence type="ECO:0000256" key="9">
    <source>
        <dbReference type="ARBA" id="ARBA00023098"/>
    </source>
</evidence>
<dbReference type="Pfam" id="PF00487">
    <property type="entry name" value="FA_desaturase"/>
    <property type="match status" value="1"/>
</dbReference>
<keyword evidence="9" id="KW-0443">Lipid metabolism</keyword>
<dbReference type="EMBL" id="JAGKQM010000018">
    <property type="protein sequence ID" value="KAH0861999.1"/>
    <property type="molecule type" value="Genomic_DNA"/>
</dbReference>
<reference evidence="14 15" key="1">
    <citation type="submission" date="2021-05" db="EMBL/GenBank/DDBJ databases">
        <title>Genome Assembly of Synthetic Allotetraploid Brassica napus Reveals Homoeologous Exchanges between Subgenomes.</title>
        <authorList>
            <person name="Davis J.T."/>
        </authorList>
    </citation>
    <scope>NUCLEOTIDE SEQUENCE [LARGE SCALE GENOMIC DNA]</scope>
    <source>
        <strain evidence="15">cv. Da-Ae</strain>
        <tissue evidence="14">Seedling</tissue>
    </source>
</reference>
<protein>
    <recommendedName>
        <fullName evidence="13">Agenet domain-containing protein</fullName>
    </recommendedName>
</protein>
<evidence type="ECO:0000256" key="5">
    <source>
        <dbReference type="ARBA" id="ARBA00022832"/>
    </source>
</evidence>
<dbReference type="Pfam" id="PF05641">
    <property type="entry name" value="Agenet"/>
    <property type="match status" value="1"/>
</dbReference>
<keyword evidence="10 12" id="KW-0472">Membrane</keyword>
<dbReference type="InterPro" id="IPR014002">
    <property type="entry name" value="Agenet_dom_plant"/>
</dbReference>
<dbReference type="InterPro" id="IPR008395">
    <property type="entry name" value="Agenet-like_dom"/>
</dbReference>
<keyword evidence="8" id="KW-0408">Iron</keyword>
<keyword evidence="15" id="KW-1185">Reference proteome</keyword>
<evidence type="ECO:0000256" key="1">
    <source>
        <dbReference type="ARBA" id="ARBA00004141"/>
    </source>
</evidence>
<evidence type="ECO:0000256" key="4">
    <source>
        <dbReference type="ARBA" id="ARBA00022692"/>
    </source>
</evidence>
<accession>A0ABQ7Y1B6</accession>